<reference evidence="1" key="2">
    <citation type="submission" date="2016-07" db="EMBL/GenBank/DDBJ databases">
        <authorList>
            <person name="Kauffman K."/>
            <person name="Arevalo P."/>
            <person name="Polz M.F."/>
        </authorList>
    </citation>
    <scope>NUCLEOTIDE SEQUENCE</scope>
    <source>
        <strain evidence="3">10N.261.48.A1</strain>
        <strain evidence="2">10N.261.52.F7</strain>
        <strain evidence="1">10N.286.55.E1</strain>
    </source>
</reference>
<dbReference type="GeneID" id="69652526"/>
<gene>
    <name evidence="3" type="ORF">BCT50_22725</name>
    <name evidence="2" type="ORF">BCT99_06870</name>
    <name evidence="1" type="ORF">BCV38_16290</name>
</gene>
<proteinExistence type="predicted"/>
<accession>A0A2J6UH12</accession>
<dbReference type="Proteomes" id="UP000239763">
    <property type="component" value="Unassembled WGS sequence"/>
</dbReference>
<organism evidence="1 6">
    <name type="scientific">Vibrio lentus</name>
    <dbReference type="NCBI Taxonomy" id="136468"/>
    <lineage>
        <taxon>Bacteria</taxon>
        <taxon>Pseudomonadati</taxon>
        <taxon>Pseudomonadota</taxon>
        <taxon>Gammaproteobacteria</taxon>
        <taxon>Vibrionales</taxon>
        <taxon>Vibrionaceae</taxon>
        <taxon>Vibrio</taxon>
    </lineage>
</organism>
<dbReference type="Proteomes" id="UP000235554">
    <property type="component" value="Unassembled WGS sequence"/>
</dbReference>
<name>A0A2J6UH12_9VIBR</name>
<keyword evidence="6" id="KW-1185">Reference proteome</keyword>
<evidence type="ECO:0000313" key="3">
    <source>
        <dbReference type="EMBL" id="PMM60463.1"/>
    </source>
</evidence>
<protein>
    <submittedName>
        <fullName evidence="1">Uncharacterized protein</fullName>
    </submittedName>
</protein>
<dbReference type="EMBL" id="MCZJ01000012">
    <property type="protein sequence ID" value="PMM60463.1"/>
    <property type="molecule type" value="Genomic_DNA"/>
</dbReference>
<evidence type="ECO:0000313" key="4">
    <source>
        <dbReference type="Proteomes" id="UP000235385"/>
    </source>
</evidence>
<dbReference type="EMBL" id="MCSB01000004">
    <property type="protein sequence ID" value="PME31640.1"/>
    <property type="molecule type" value="Genomic_DNA"/>
</dbReference>
<reference evidence="4 5" key="1">
    <citation type="submission" date="2016-07" db="EMBL/GenBank/DDBJ databases">
        <title>Nontailed viruses are major unrecognized killers of bacteria in the ocean.</title>
        <authorList>
            <person name="Kauffman K."/>
            <person name="Hussain F."/>
            <person name="Yang J."/>
            <person name="Arevalo P."/>
            <person name="Brown J."/>
            <person name="Cutler M."/>
            <person name="Kelly L."/>
            <person name="Polz M.F."/>
        </authorList>
    </citation>
    <scope>NUCLEOTIDE SEQUENCE [LARGE SCALE GENOMIC DNA]</scope>
    <source>
        <strain evidence="5">10N.261.48.A1</strain>
        <strain evidence="4">10N.261.52.F7</strain>
    </source>
</reference>
<dbReference type="RefSeq" id="WP_099167364.1">
    <property type="nucleotide sequence ID" value="NZ_JAAHTI010000004.1"/>
</dbReference>
<evidence type="ECO:0000313" key="2">
    <source>
        <dbReference type="EMBL" id="PMK41923.1"/>
    </source>
</evidence>
<evidence type="ECO:0000313" key="5">
    <source>
        <dbReference type="Proteomes" id="UP000235554"/>
    </source>
</evidence>
<reference evidence="1 6" key="3">
    <citation type="journal article" date="2018" name="Nature">
        <title>A major lineage of non-tailed dsDNA viruses as unrecognized killers of marine bacteria.</title>
        <authorList>
            <person name="Kauffman K.M."/>
            <person name="Hussain F.A."/>
            <person name="Yang J."/>
            <person name="Arevalo P."/>
            <person name="Brown J.M."/>
            <person name="Chang W.K."/>
            <person name="VanInsberghe D."/>
            <person name="Elsherbini J."/>
            <person name="Sharma R.S."/>
            <person name="Cutler M.B."/>
            <person name="Kelly L."/>
            <person name="Polz M.F."/>
        </authorList>
    </citation>
    <scope>NUCLEOTIDE SEQUENCE [LARGE SCALE GENOMIC DNA]</scope>
    <source>
        <strain evidence="3">10N.261.48.A1</strain>
        <strain evidence="2">10N.261.52.F7</strain>
        <strain evidence="1 6">10N.286.55.E1</strain>
    </source>
</reference>
<evidence type="ECO:0000313" key="1">
    <source>
        <dbReference type="EMBL" id="PME31640.1"/>
    </source>
</evidence>
<sequence length="135" mass="15404">MNRRYIHSYRFPLFTRLPIKKMEKAHKNCARCQTQTLSSAFSPLQAKADIGQIIDELIYETESALADTIQFTVFTPTLGELDFSIVRGARSINILLRRASQMTANLMRTQHHQIVVSLSQQLGKPVNLDIAVHFM</sequence>
<dbReference type="AlphaFoldDB" id="A0A2J6UH12"/>
<dbReference type="EMBL" id="MCXM01000046">
    <property type="protein sequence ID" value="PMK41923.1"/>
    <property type="molecule type" value="Genomic_DNA"/>
</dbReference>
<comment type="caution">
    <text evidence="1">The sequence shown here is derived from an EMBL/GenBank/DDBJ whole genome shotgun (WGS) entry which is preliminary data.</text>
</comment>
<evidence type="ECO:0000313" key="6">
    <source>
        <dbReference type="Proteomes" id="UP000239763"/>
    </source>
</evidence>